<dbReference type="EMBL" id="HG992338">
    <property type="protein sequence ID" value="CAE6817118.1"/>
    <property type="molecule type" value="Genomic_DNA"/>
</dbReference>
<dbReference type="EMBL" id="HG992341">
    <property type="protein sequence ID" value="CAE6737396.1"/>
    <property type="molecule type" value="Genomic_DNA"/>
</dbReference>
<dbReference type="Proteomes" id="UP000835287">
    <property type="component" value="Chromosome"/>
</dbReference>
<evidence type="ECO:0000313" key="2">
    <source>
        <dbReference type="EMBL" id="CAE6737415.1"/>
    </source>
</evidence>
<name>A0A2S7CH91_9XANT</name>
<evidence type="ECO:0000313" key="4">
    <source>
        <dbReference type="Proteomes" id="UP000835287"/>
    </source>
</evidence>
<gene>
    <name evidence="2" type="ORF">CFBP1159_13450</name>
    <name evidence="3" type="ORF">XAC301_32760</name>
</gene>
<proteinExistence type="predicted"/>
<accession>A0A2S7CH91</accession>
<evidence type="ECO:0000256" key="1">
    <source>
        <dbReference type="SAM" id="MobiDB-lite"/>
    </source>
</evidence>
<evidence type="ECO:0000313" key="3">
    <source>
        <dbReference type="EMBL" id="CAE6817118.1"/>
    </source>
</evidence>
<protein>
    <submittedName>
        <fullName evidence="2">Uncharacterized protein</fullName>
    </submittedName>
</protein>
<dbReference type="AlphaFoldDB" id="A0A2S7CH91"/>
<dbReference type="Proteomes" id="UP000835243">
    <property type="component" value="Chromosome"/>
</dbReference>
<dbReference type="EMBL" id="HG992341">
    <property type="protein sequence ID" value="CAE6737415.1"/>
    <property type="molecule type" value="Genomic_DNA"/>
</dbReference>
<reference evidence="2 4" key="1">
    <citation type="submission" date="2021-02" db="EMBL/GenBank/DDBJ databases">
        <authorList>
            <person name="Pothier F. J."/>
        </authorList>
    </citation>
    <scope>NUCLEOTIDE SEQUENCE</scope>
    <source>
        <strain evidence="3 4">301</strain>
        <strain evidence="2">CFBP 1159</strain>
    </source>
</reference>
<keyword evidence="4" id="KW-1185">Reference proteome</keyword>
<sequence>MPSPSPIPDDAFHEEAITAADLEGPDGPESDPQYLLIQSAFGFHVKLGKEGDLGLRSEDEIAELVRRALFHRKSLTLHIEL</sequence>
<dbReference type="EMBL" id="HG992338">
    <property type="protein sequence ID" value="CAE6817144.1"/>
    <property type="molecule type" value="Genomic_DNA"/>
</dbReference>
<feature type="region of interest" description="Disordered" evidence="1">
    <location>
        <begin position="1"/>
        <end position="30"/>
    </location>
</feature>
<dbReference type="RefSeq" id="WP_104567467.1">
    <property type="nucleotide sequence ID" value="NZ_CP076534.1"/>
</dbReference>
<organism evidence="2">
    <name type="scientific">Xanthomonas arboricola pv. corylina</name>
    <dbReference type="NCBI Taxonomy" id="487821"/>
    <lineage>
        <taxon>Bacteria</taxon>
        <taxon>Pseudomonadati</taxon>
        <taxon>Pseudomonadota</taxon>
        <taxon>Gammaproteobacteria</taxon>
        <taxon>Lysobacterales</taxon>
        <taxon>Lysobacteraceae</taxon>
        <taxon>Xanthomonas</taxon>
    </lineage>
</organism>